<dbReference type="GO" id="GO:1901135">
    <property type="term" value="P:carbohydrate derivative metabolic process"/>
    <property type="evidence" value="ECO:0007669"/>
    <property type="project" value="InterPro"/>
</dbReference>
<dbReference type="PROSITE" id="PS51464">
    <property type="entry name" value="SIS"/>
    <property type="match status" value="2"/>
</dbReference>
<dbReference type="PANTHER" id="PTHR10937">
    <property type="entry name" value="GLUCOSAMINE--FRUCTOSE-6-PHOSPHATE AMINOTRANSFERASE, ISOMERIZING"/>
    <property type="match status" value="1"/>
</dbReference>
<gene>
    <name evidence="2" type="primary">glmS_2</name>
    <name evidence="2" type="ORF">IMCC3135_18210</name>
</gene>
<keyword evidence="2" id="KW-0808">Transferase</keyword>
<dbReference type="EMBL" id="CP018632">
    <property type="protein sequence ID" value="ASJ73721.1"/>
    <property type="molecule type" value="Genomic_DNA"/>
</dbReference>
<evidence type="ECO:0000313" key="3">
    <source>
        <dbReference type="Proteomes" id="UP000250079"/>
    </source>
</evidence>
<dbReference type="EC" id="2.6.1.16" evidence="2"/>
<dbReference type="GO" id="GO:0097367">
    <property type="term" value="F:carbohydrate derivative binding"/>
    <property type="evidence" value="ECO:0007669"/>
    <property type="project" value="InterPro"/>
</dbReference>
<dbReference type="Pfam" id="PF01380">
    <property type="entry name" value="SIS"/>
    <property type="match status" value="2"/>
</dbReference>
<dbReference type="AlphaFoldDB" id="A0A2Z2NUM0"/>
<dbReference type="InterPro" id="IPR001347">
    <property type="entry name" value="SIS_dom"/>
</dbReference>
<evidence type="ECO:0000259" key="1">
    <source>
        <dbReference type="PROSITE" id="PS51464"/>
    </source>
</evidence>
<dbReference type="GO" id="GO:0004360">
    <property type="term" value="F:glutamine-fructose-6-phosphate transaminase (isomerizing) activity"/>
    <property type="evidence" value="ECO:0007669"/>
    <property type="project" value="UniProtKB-EC"/>
</dbReference>
<feature type="domain" description="SIS" evidence="1">
    <location>
        <begin position="176"/>
        <end position="309"/>
    </location>
</feature>
<evidence type="ECO:0000313" key="2">
    <source>
        <dbReference type="EMBL" id="ASJ73721.1"/>
    </source>
</evidence>
<dbReference type="OrthoDB" id="9779207at2"/>
<dbReference type="InterPro" id="IPR035490">
    <property type="entry name" value="GlmS/FrlB_SIS"/>
</dbReference>
<dbReference type="SUPFAM" id="SSF53697">
    <property type="entry name" value="SIS domain"/>
    <property type="match status" value="1"/>
</dbReference>
<keyword evidence="3" id="KW-1185">Reference proteome</keyword>
<protein>
    <submittedName>
        <fullName evidence="2">Glutamine--fructose-6-phosphate aminotransferase (Isomerizing)</fullName>
        <ecNumber evidence="2">2.6.1.16</ecNumber>
    </submittedName>
</protein>
<organism evidence="2 3">
    <name type="scientific">Granulosicoccus antarcticus IMCC3135</name>
    <dbReference type="NCBI Taxonomy" id="1192854"/>
    <lineage>
        <taxon>Bacteria</taxon>
        <taxon>Pseudomonadati</taxon>
        <taxon>Pseudomonadota</taxon>
        <taxon>Gammaproteobacteria</taxon>
        <taxon>Chromatiales</taxon>
        <taxon>Granulosicoccaceae</taxon>
        <taxon>Granulosicoccus</taxon>
    </lineage>
</organism>
<dbReference type="Proteomes" id="UP000250079">
    <property type="component" value="Chromosome"/>
</dbReference>
<dbReference type="KEGG" id="gai:IMCC3135_18210"/>
<sequence>MSPTLTSITGQFDYWRDANMPAPLPPAEGVRIIIGCGTSYNLALAVAAAMNACGLHALAVPAGEWTIRSHAYLAKGVKIDCVIALSRSGETTETVQATAASNARGQKTIGITCAQDSALSTVAQTAIEFATHSSEGIVMTCSASLMLLAGYALAGLSIDDALATQAQAALQALDAIPPSAYSERTHFVFLGGGAHYGVSLEGALKLQEMAICYTQGFHPGEYRHGPVSLVDQRTAVIMLYHTDTCEEEALLVKELQAKGAWVLGLGGPGDASINVTSVGDLSGAEVLPALQLLGERYAQAHRIDTSTPRHLTKVVMLDSE</sequence>
<keyword evidence="2" id="KW-0032">Aminotransferase</keyword>
<dbReference type="InterPro" id="IPR046348">
    <property type="entry name" value="SIS_dom_sf"/>
</dbReference>
<accession>A0A2Z2NUM0</accession>
<feature type="domain" description="SIS" evidence="1">
    <location>
        <begin position="20"/>
        <end position="163"/>
    </location>
</feature>
<dbReference type="PANTHER" id="PTHR10937:SF4">
    <property type="entry name" value="GLUCOSAMINE-6-PHOSPHATE DEAMINASE"/>
    <property type="match status" value="1"/>
</dbReference>
<proteinExistence type="predicted"/>
<dbReference type="RefSeq" id="WP_088918860.1">
    <property type="nucleotide sequence ID" value="NZ_CP018632.1"/>
</dbReference>
<name>A0A2Z2NUM0_9GAMM</name>
<reference evidence="2 3" key="1">
    <citation type="submission" date="2016-12" db="EMBL/GenBank/DDBJ databases">
        <authorList>
            <person name="Song W.-J."/>
            <person name="Kurnit D.M."/>
        </authorList>
    </citation>
    <scope>NUCLEOTIDE SEQUENCE [LARGE SCALE GENOMIC DNA]</scope>
    <source>
        <strain evidence="2 3">IMCC3135</strain>
    </source>
</reference>
<dbReference type="CDD" id="cd05009">
    <property type="entry name" value="SIS_GlmS_GlmD_2"/>
    <property type="match status" value="1"/>
</dbReference>
<dbReference type="Gene3D" id="3.40.50.10490">
    <property type="entry name" value="Glucose-6-phosphate isomerase like protein, domain 1"/>
    <property type="match status" value="2"/>
</dbReference>